<reference evidence="1 2" key="2">
    <citation type="submission" date="2020-08" db="EMBL/GenBank/DDBJ databases">
        <authorList>
            <person name="Ueki A."/>
            <person name="Tonouchi A."/>
        </authorList>
    </citation>
    <scope>NUCLEOTIDE SEQUENCE [LARGE SCALE GENOMIC DNA]</scope>
    <source>
        <strain evidence="1 2">CTTW</strain>
    </source>
</reference>
<evidence type="ECO:0000313" key="1">
    <source>
        <dbReference type="EMBL" id="BCK01639.1"/>
    </source>
</evidence>
<accession>A0A7M3SAM1</accession>
<gene>
    <name evidence="1" type="ORF">bsdcttw_46790</name>
</gene>
<dbReference type="EMBL" id="AP023368">
    <property type="protein sequence ID" value="BCK01639.1"/>
    <property type="molecule type" value="Genomic_DNA"/>
</dbReference>
<dbReference type="KEGG" id="acht:bsdcttw_46790"/>
<protein>
    <submittedName>
        <fullName evidence="1">Uncharacterized protein</fullName>
    </submittedName>
</protein>
<organism evidence="1 2">
    <name type="scientific">Anaerocolumna chitinilytica</name>
    <dbReference type="NCBI Taxonomy" id="1727145"/>
    <lineage>
        <taxon>Bacteria</taxon>
        <taxon>Bacillati</taxon>
        <taxon>Bacillota</taxon>
        <taxon>Clostridia</taxon>
        <taxon>Lachnospirales</taxon>
        <taxon>Lachnospiraceae</taxon>
        <taxon>Anaerocolumna</taxon>
    </lineage>
</organism>
<reference evidence="1 2" key="1">
    <citation type="submission" date="2020-08" db="EMBL/GenBank/DDBJ databases">
        <title>Draft genome sequencing of an Anaerocolumna strain isolated from anoxic soil subjected to BSD treatment.</title>
        <authorList>
            <person name="Uek A."/>
            <person name="Tonouchi A."/>
        </authorList>
    </citation>
    <scope>NUCLEOTIDE SEQUENCE [LARGE SCALE GENOMIC DNA]</scope>
    <source>
        <strain evidence="1 2">CTTW</strain>
    </source>
</reference>
<dbReference type="AlphaFoldDB" id="A0A7M3SAM1"/>
<keyword evidence="2" id="KW-1185">Reference proteome</keyword>
<evidence type="ECO:0000313" key="2">
    <source>
        <dbReference type="Proteomes" id="UP000515703"/>
    </source>
</evidence>
<proteinExistence type="predicted"/>
<sequence>MKYTISVEETLVYRHEIILDVETMEEGEEIGNSLSSASYDGFEEVAHMAESMSANEIEVVIDGSPSSFIEIL</sequence>
<name>A0A7M3SAM1_9FIRM</name>
<dbReference type="Proteomes" id="UP000515703">
    <property type="component" value="Chromosome"/>
</dbReference>
<dbReference type="RefSeq" id="WP_185257182.1">
    <property type="nucleotide sequence ID" value="NZ_AP023368.1"/>
</dbReference>